<evidence type="ECO:0000256" key="6">
    <source>
        <dbReference type="ARBA" id="ARBA00023136"/>
    </source>
</evidence>
<comment type="subunit">
    <text evidence="3">Homodimer.</text>
</comment>
<dbReference type="Proteomes" id="UP001182556">
    <property type="component" value="Unassembled WGS sequence"/>
</dbReference>
<evidence type="ECO:0000313" key="10">
    <source>
        <dbReference type="EMBL" id="KAK1922459.1"/>
    </source>
</evidence>
<dbReference type="InterPro" id="IPR000182">
    <property type="entry name" value="GNAT_dom"/>
</dbReference>
<dbReference type="Pfam" id="PF00583">
    <property type="entry name" value="Acetyltransf_1"/>
    <property type="match status" value="1"/>
</dbReference>
<dbReference type="PANTHER" id="PTHR13355:SF11">
    <property type="entry name" value="GLUCOSAMINE 6-PHOSPHATE N-ACETYLTRANSFERASE"/>
    <property type="match status" value="1"/>
</dbReference>
<dbReference type="CDD" id="cd04301">
    <property type="entry name" value="NAT_SF"/>
    <property type="match status" value="1"/>
</dbReference>
<dbReference type="EC" id="2.3.1.4" evidence="8"/>
<dbReference type="PANTHER" id="PTHR13355">
    <property type="entry name" value="GLUCOSAMINE 6-PHOSPHATE N-ACETYLTRANSFERASE"/>
    <property type="match status" value="1"/>
</dbReference>
<evidence type="ECO:0000256" key="7">
    <source>
        <dbReference type="ARBA" id="ARBA00023315"/>
    </source>
</evidence>
<comment type="subcellular location">
    <subcellularLocation>
        <location evidence="1">Endomembrane system</location>
        <topology evidence="1">Peripheral membrane protein</topology>
    </subcellularLocation>
    <subcellularLocation>
        <location evidence="2">Endoplasmic reticulum membrane</location>
    </subcellularLocation>
</comment>
<evidence type="ECO:0000256" key="5">
    <source>
        <dbReference type="ARBA" id="ARBA00022824"/>
    </source>
</evidence>
<evidence type="ECO:0000256" key="8">
    <source>
        <dbReference type="RuleBase" id="RU365086"/>
    </source>
</evidence>
<keyword evidence="11" id="KW-1185">Reference proteome</keyword>
<keyword evidence="7 8" id="KW-0012">Acyltransferase</keyword>
<dbReference type="PROSITE" id="PS51186">
    <property type="entry name" value="GNAT"/>
    <property type="match status" value="1"/>
</dbReference>
<organism evidence="10 11">
    <name type="scientific">Papiliotrema laurentii</name>
    <name type="common">Cryptococcus laurentii</name>
    <dbReference type="NCBI Taxonomy" id="5418"/>
    <lineage>
        <taxon>Eukaryota</taxon>
        <taxon>Fungi</taxon>
        <taxon>Dikarya</taxon>
        <taxon>Basidiomycota</taxon>
        <taxon>Agaricomycotina</taxon>
        <taxon>Tremellomycetes</taxon>
        <taxon>Tremellales</taxon>
        <taxon>Rhynchogastremaceae</taxon>
        <taxon>Papiliotrema</taxon>
    </lineage>
</organism>
<dbReference type="AlphaFoldDB" id="A0AAD9CUU8"/>
<comment type="pathway">
    <text evidence="8">Nucleotide-sugar biosynthesis; UDP-N-acetyl-alpha-D-glucosamine biosynthesis; N-acetyl-alpha-D-glucosamine 1-phosphate from alpha-D-glucosamine 6-phosphate (route I): step 1/2.</text>
</comment>
<comment type="catalytic activity">
    <reaction evidence="8">
        <text>D-glucosamine 6-phosphate + acetyl-CoA = N-acetyl-D-glucosamine 6-phosphate + CoA + H(+)</text>
        <dbReference type="Rhea" id="RHEA:10292"/>
        <dbReference type="ChEBI" id="CHEBI:15378"/>
        <dbReference type="ChEBI" id="CHEBI:57287"/>
        <dbReference type="ChEBI" id="CHEBI:57288"/>
        <dbReference type="ChEBI" id="CHEBI:57513"/>
        <dbReference type="ChEBI" id="CHEBI:58725"/>
        <dbReference type="EC" id="2.3.1.4"/>
    </reaction>
</comment>
<dbReference type="EMBL" id="JAODAN010000008">
    <property type="protein sequence ID" value="KAK1922459.1"/>
    <property type="molecule type" value="Genomic_DNA"/>
</dbReference>
<keyword evidence="6" id="KW-0472">Membrane</keyword>
<evidence type="ECO:0000256" key="3">
    <source>
        <dbReference type="ARBA" id="ARBA00011738"/>
    </source>
</evidence>
<dbReference type="SUPFAM" id="SSF55729">
    <property type="entry name" value="Acyl-CoA N-acyltransferases (Nat)"/>
    <property type="match status" value="1"/>
</dbReference>
<dbReference type="GO" id="GO:0004343">
    <property type="term" value="F:glucosamine 6-phosphate N-acetyltransferase activity"/>
    <property type="evidence" value="ECO:0007669"/>
    <property type="project" value="UniProtKB-UniRule"/>
</dbReference>
<reference evidence="10" key="1">
    <citation type="submission" date="2023-02" db="EMBL/GenBank/DDBJ databases">
        <title>Identification and recombinant expression of a fungal hydrolase from Papiliotrema laurentii that hydrolyzes apple cutin and clears colloidal polyester polyurethane.</title>
        <authorList>
            <consortium name="DOE Joint Genome Institute"/>
            <person name="Roman V.A."/>
            <person name="Bojanowski C."/>
            <person name="Crable B.R."/>
            <person name="Wagner D.N."/>
            <person name="Hung C.S."/>
            <person name="Nadeau L.J."/>
            <person name="Schratz L."/>
            <person name="Haridas S."/>
            <person name="Pangilinan J."/>
            <person name="Lipzen A."/>
            <person name="Na H."/>
            <person name="Yan M."/>
            <person name="Ng V."/>
            <person name="Grigoriev I.V."/>
            <person name="Spatafora J.W."/>
            <person name="Barlow D."/>
            <person name="Biffinger J."/>
            <person name="Kelley-Loughnane N."/>
            <person name="Varaljay V.A."/>
            <person name="Crookes-Goodson W.J."/>
        </authorList>
    </citation>
    <scope>NUCLEOTIDE SEQUENCE</scope>
    <source>
        <strain evidence="10">5307AH</strain>
    </source>
</reference>
<protein>
    <recommendedName>
        <fullName evidence="8">Glucosamine 6-phosphate N-acetyltransferase</fullName>
        <ecNumber evidence="8">2.3.1.4</ecNumber>
    </recommendedName>
</protein>
<keyword evidence="4 8" id="KW-0808">Transferase</keyword>
<proteinExistence type="inferred from homology"/>
<dbReference type="Gene3D" id="3.40.630.30">
    <property type="match status" value="1"/>
</dbReference>
<evidence type="ECO:0000256" key="2">
    <source>
        <dbReference type="ARBA" id="ARBA00004586"/>
    </source>
</evidence>
<accession>A0AAD9CUU8</accession>
<evidence type="ECO:0000313" key="11">
    <source>
        <dbReference type="Proteomes" id="UP001182556"/>
    </source>
</evidence>
<evidence type="ECO:0000256" key="4">
    <source>
        <dbReference type="ARBA" id="ARBA00022679"/>
    </source>
</evidence>
<feature type="domain" description="N-acetyltransferase" evidence="9">
    <location>
        <begin position="25"/>
        <end position="178"/>
    </location>
</feature>
<gene>
    <name evidence="10" type="ORF">DB88DRAFT_495176</name>
</gene>
<dbReference type="InterPro" id="IPR039143">
    <property type="entry name" value="GNPNAT1-like"/>
</dbReference>
<comment type="caution">
    <text evidence="10">The sequence shown here is derived from an EMBL/GenBank/DDBJ whole genome shotgun (WGS) entry which is preliminary data.</text>
</comment>
<keyword evidence="5" id="KW-0256">Endoplasmic reticulum</keyword>
<sequence length="178" mass="19679">MSPLDFLFDPSLIPESIKQDLGDDLTIRPLASSDHARGHLDILAVLTVAPQLSPEVYGATFDALKAAKNTYFTVVIVQNSTDKIVASGSVVLERKFLRSAGTIGHIEDIAVSKSMQGRKLGIKLINALDAIGQRMGCYKIILDCSKDNIPFYEKCGYTHKEFQMVRYFQDQATPLSRL</sequence>
<comment type="similarity">
    <text evidence="8">Belongs to the acetyltransferase family. GNA1 subfamily.</text>
</comment>
<name>A0AAD9CUU8_PAPLA</name>
<evidence type="ECO:0000256" key="1">
    <source>
        <dbReference type="ARBA" id="ARBA00004184"/>
    </source>
</evidence>
<dbReference type="InterPro" id="IPR016181">
    <property type="entry name" value="Acyl_CoA_acyltransferase"/>
</dbReference>
<dbReference type="GO" id="GO:0006048">
    <property type="term" value="P:UDP-N-acetylglucosamine biosynthetic process"/>
    <property type="evidence" value="ECO:0007669"/>
    <property type="project" value="UniProtKB-UniRule"/>
</dbReference>
<evidence type="ECO:0000259" key="9">
    <source>
        <dbReference type="PROSITE" id="PS51186"/>
    </source>
</evidence>
<dbReference type="GO" id="GO:0005789">
    <property type="term" value="C:endoplasmic reticulum membrane"/>
    <property type="evidence" value="ECO:0007669"/>
    <property type="project" value="UniProtKB-SubCell"/>
</dbReference>
<dbReference type="FunFam" id="3.40.630.30:FF:000048">
    <property type="entry name" value="Glucosamine 6-phosphate N-acetyltransferase"/>
    <property type="match status" value="1"/>
</dbReference>